<dbReference type="PROSITE" id="PS50943">
    <property type="entry name" value="HTH_CROC1"/>
    <property type="match status" value="1"/>
</dbReference>
<dbReference type="OrthoDB" id="8234829at2"/>
<dbReference type="GO" id="GO:0003677">
    <property type="term" value="F:DNA binding"/>
    <property type="evidence" value="ECO:0007669"/>
    <property type="project" value="InterPro"/>
</dbReference>
<dbReference type="RefSeq" id="WP_101289193.1">
    <property type="nucleotide sequence ID" value="NZ_FOUQ01000008.1"/>
</dbReference>
<organism evidence="2 3">
    <name type="scientific">Pleomorphomonas diazotrophica</name>
    <dbReference type="NCBI Taxonomy" id="1166257"/>
    <lineage>
        <taxon>Bacteria</taxon>
        <taxon>Pseudomonadati</taxon>
        <taxon>Pseudomonadota</taxon>
        <taxon>Alphaproteobacteria</taxon>
        <taxon>Hyphomicrobiales</taxon>
        <taxon>Pleomorphomonadaceae</taxon>
        <taxon>Pleomorphomonas</taxon>
    </lineage>
</organism>
<feature type="domain" description="HTH cro/C1-type" evidence="1">
    <location>
        <begin position="6"/>
        <end position="39"/>
    </location>
</feature>
<dbReference type="EMBL" id="PJNW01000007">
    <property type="protein sequence ID" value="PKR89184.1"/>
    <property type="molecule type" value="Genomic_DNA"/>
</dbReference>
<name>A0A1I4UHX3_9HYPH</name>
<evidence type="ECO:0000259" key="1">
    <source>
        <dbReference type="PROSITE" id="PS50943"/>
    </source>
</evidence>
<evidence type="ECO:0000313" key="3">
    <source>
        <dbReference type="Proteomes" id="UP000233491"/>
    </source>
</evidence>
<dbReference type="Proteomes" id="UP000233491">
    <property type="component" value="Unassembled WGS sequence"/>
</dbReference>
<reference evidence="2 3" key="1">
    <citation type="submission" date="2017-12" db="EMBL/GenBank/DDBJ databases">
        <title>Anaerobic carbon monoxide metabolism by Pleomorphomonas carboxyditropha sp. nov., a new mesophilic hydrogenogenic carboxidotroph.</title>
        <authorList>
            <person name="Esquivel-Elizondo S."/>
            <person name="Krajmalnik-Brown R."/>
        </authorList>
    </citation>
    <scope>NUCLEOTIDE SEQUENCE [LARGE SCALE GENOMIC DNA]</scope>
    <source>
        <strain evidence="2 3">R5-392</strain>
    </source>
</reference>
<sequence>MDAETFRAWRQRQGLTQDEAAQHLGLKRRMIQYYERGERGGRRVSIPKHVRLACWAISQGVRDFDGREAGEPKAAG</sequence>
<gene>
    <name evidence="2" type="ORF">CXZ10_10900</name>
</gene>
<dbReference type="Pfam" id="PF01381">
    <property type="entry name" value="HTH_3"/>
    <property type="match status" value="1"/>
</dbReference>
<keyword evidence="3" id="KW-1185">Reference proteome</keyword>
<dbReference type="InterPro" id="IPR001387">
    <property type="entry name" value="Cro/C1-type_HTH"/>
</dbReference>
<accession>A0A1I4UHX3</accession>
<protein>
    <submittedName>
        <fullName evidence="2">XRE family transcriptional regulator</fullName>
    </submittedName>
</protein>
<dbReference type="Gene3D" id="1.10.260.40">
    <property type="entry name" value="lambda repressor-like DNA-binding domains"/>
    <property type="match status" value="1"/>
</dbReference>
<dbReference type="CDD" id="cd00093">
    <property type="entry name" value="HTH_XRE"/>
    <property type="match status" value="1"/>
</dbReference>
<proteinExistence type="predicted"/>
<dbReference type="AlphaFoldDB" id="A0A1I4UHX3"/>
<evidence type="ECO:0000313" key="2">
    <source>
        <dbReference type="EMBL" id="PKR89184.1"/>
    </source>
</evidence>
<dbReference type="InterPro" id="IPR010982">
    <property type="entry name" value="Lambda_DNA-bd_dom_sf"/>
</dbReference>
<comment type="caution">
    <text evidence="2">The sequence shown here is derived from an EMBL/GenBank/DDBJ whole genome shotgun (WGS) entry which is preliminary data.</text>
</comment>
<dbReference type="SUPFAM" id="SSF47413">
    <property type="entry name" value="lambda repressor-like DNA-binding domains"/>
    <property type="match status" value="1"/>
</dbReference>